<dbReference type="STRING" id="1555112.LIP_1332"/>
<proteinExistence type="predicted"/>
<evidence type="ECO:0000313" key="3">
    <source>
        <dbReference type="Proteomes" id="UP000065807"/>
    </source>
</evidence>
<dbReference type="Proteomes" id="UP000065807">
    <property type="component" value="Chromosome"/>
</dbReference>
<evidence type="ECO:0000313" key="2">
    <source>
        <dbReference type="EMBL" id="BAS27183.1"/>
    </source>
</evidence>
<reference evidence="3" key="2">
    <citation type="journal article" date="2016" name="Int. J. Syst. Evol. Microbiol.">
        <title>Complete genome sequence and cell structure of Limnochorda pilosa, a Gram-negative spore-former within the phylum Firmicutes.</title>
        <authorList>
            <person name="Watanabe M."/>
            <person name="Kojima H."/>
            <person name="Fukui M."/>
        </authorList>
    </citation>
    <scope>NUCLEOTIDE SEQUENCE [LARGE SCALE GENOMIC DNA]</scope>
    <source>
        <strain evidence="3">HC45</strain>
    </source>
</reference>
<dbReference type="EMBL" id="AP014924">
    <property type="protein sequence ID" value="BAS27183.1"/>
    <property type="molecule type" value="Genomic_DNA"/>
</dbReference>
<organism evidence="2 3">
    <name type="scientific">Limnochorda pilosa</name>
    <dbReference type="NCBI Taxonomy" id="1555112"/>
    <lineage>
        <taxon>Bacteria</taxon>
        <taxon>Bacillati</taxon>
        <taxon>Bacillota</taxon>
        <taxon>Limnochordia</taxon>
        <taxon>Limnochordales</taxon>
        <taxon>Limnochordaceae</taxon>
        <taxon>Limnochorda</taxon>
    </lineage>
</organism>
<sequence>MPYRVKVPSDATVRRANETSGTQTGGRRTREASESSRRAGPAGAAGQTSGSPTEMSTTSTATSPAASPRRITNASGDRPAREMARPPASHPSDSACSHPARSRPRPPRPAKET</sequence>
<reference evidence="3" key="1">
    <citation type="submission" date="2015-07" db="EMBL/GenBank/DDBJ databases">
        <title>Complete genome sequence and phylogenetic analysis of Limnochorda pilosa.</title>
        <authorList>
            <person name="Watanabe M."/>
            <person name="Kojima H."/>
            <person name="Fukui M."/>
        </authorList>
    </citation>
    <scope>NUCLEOTIDE SEQUENCE [LARGE SCALE GENOMIC DNA]</scope>
    <source>
        <strain evidence="3">HC45</strain>
    </source>
</reference>
<gene>
    <name evidence="2" type="ORF">LIP_1332</name>
</gene>
<feature type="compositionally biased region" description="Low complexity" evidence="1">
    <location>
        <begin position="38"/>
        <end position="68"/>
    </location>
</feature>
<dbReference type="KEGG" id="lpil:LIP_1332"/>
<feature type="region of interest" description="Disordered" evidence="1">
    <location>
        <begin position="1"/>
        <end position="113"/>
    </location>
</feature>
<keyword evidence="3" id="KW-1185">Reference proteome</keyword>
<name>A0A0K2SJB0_LIMPI</name>
<feature type="compositionally biased region" description="Basic residues" evidence="1">
    <location>
        <begin position="100"/>
        <end position="113"/>
    </location>
</feature>
<evidence type="ECO:0000256" key="1">
    <source>
        <dbReference type="SAM" id="MobiDB-lite"/>
    </source>
</evidence>
<dbReference type="PATRIC" id="fig|1555112.3.peg.1372"/>
<dbReference type="AlphaFoldDB" id="A0A0K2SJB0"/>
<protein>
    <submittedName>
        <fullName evidence="2">Uncharacterized protein</fullName>
    </submittedName>
</protein>
<accession>A0A0K2SJB0</accession>
<feature type="compositionally biased region" description="Basic and acidic residues" evidence="1">
    <location>
        <begin position="28"/>
        <end position="37"/>
    </location>
</feature>